<protein>
    <submittedName>
        <fullName evidence="1">Uncharacterized protein</fullName>
    </submittedName>
</protein>
<accession>A0ABY9JSZ2</accession>
<organism evidence="1 2">
    <name type="scientific">Bacillus carboniphilus</name>
    <dbReference type="NCBI Taxonomy" id="86663"/>
    <lineage>
        <taxon>Bacteria</taxon>
        <taxon>Bacillati</taxon>
        <taxon>Bacillota</taxon>
        <taxon>Bacilli</taxon>
        <taxon>Bacillales</taxon>
        <taxon>Bacillaceae</taxon>
        <taxon>Bacillus</taxon>
    </lineage>
</organism>
<proteinExistence type="predicted"/>
<gene>
    <name evidence="1" type="ORF">LC087_17800</name>
</gene>
<dbReference type="Proteomes" id="UP001197974">
    <property type="component" value="Chromosome"/>
</dbReference>
<name>A0ABY9JSZ2_9BACI</name>
<evidence type="ECO:0000313" key="1">
    <source>
        <dbReference type="EMBL" id="WLR42520.1"/>
    </source>
</evidence>
<sequence length="80" mass="9282">MFKKNIEIENYFEDGLQIKVKQTRIGKIVSLRPNDHNRVIDISVKDSSIEYSIIDMNKGSMKFSIPVGVHQKILDEYLRG</sequence>
<reference evidence="1 2" key="1">
    <citation type="submission" date="2023-06" db="EMBL/GenBank/DDBJ databases">
        <title>Five Gram-positive bacteria isolated from mangrove sediments in Shenzhen, Guangdong, China.</title>
        <authorList>
            <person name="Yu S."/>
            <person name="Zheng W."/>
            <person name="Huang Y."/>
        </authorList>
    </citation>
    <scope>NUCLEOTIDE SEQUENCE [LARGE SCALE GENOMIC DNA]</scope>
    <source>
        <strain evidence="1 2">SaN35-3</strain>
    </source>
</reference>
<dbReference type="EMBL" id="CP129013">
    <property type="protein sequence ID" value="WLR42520.1"/>
    <property type="molecule type" value="Genomic_DNA"/>
</dbReference>
<dbReference type="RefSeq" id="WP_226542533.1">
    <property type="nucleotide sequence ID" value="NZ_CP129013.1"/>
</dbReference>
<evidence type="ECO:0000313" key="2">
    <source>
        <dbReference type="Proteomes" id="UP001197974"/>
    </source>
</evidence>
<keyword evidence="2" id="KW-1185">Reference proteome</keyword>